<dbReference type="InterPro" id="IPR051081">
    <property type="entry name" value="HTH_MetalResp_TranReg"/>
</dbReference>
<dbReference type="Gene3D" id="1.10.10.10">
    <property type="entry name" value="Winged helix-like DNA-binding domain superfamily/Winged helix DNA-binding domain"/>
    <property type="match status" value="1"/>
</dbReference>
<keyword evidence="6" id="KW-1185">Reference proteome</keyword>
<keyword evidence="5" id="KW-0614">Plasmid</keyword>
<dbReference type="SMART" id="SM00418">
    <property type="entry name" value="HTH_ARSR"/>
    <property type="match status" value="1"/>
</dbReference>
<dbReference type="HOGENOM" id="CLU_097806_3_2_0"/>
<keyword evidence="1" id="KW-0805">Transcription regulation</keyword>
<dbReference type="PROSITE" id="PS00846">
    <property type="entry name" value="HTH_ARSR_1"/>
    <property type="match status" value="1"/>
</dbReference>
<dbReference type="PATRIC" id="fig|751945.3.peg.2293"/>
<dbReference type="InterPro" id="IPR001845">
    <property type="entry name" value="HTH_ArsR_DNA-bd_dom"/>
</dbReference>
<dbReference type="InterPro" id="IPR011991">
    <property type="entry name" value="ArsR-like_HTH"/>
</dbReference>
<dbReference type="InterPro" id="IPR018334">
    <property type="entry name" value="ArsR_HTH"/>
</dbReference>
<keyword evidence="3" id="KW-0804">Transcription</keyword>
<keyword evidence="2" id="KW-0238">DNA-binding</keyword>
<evidence type="ECO:0000313" key="6">
    <source>
        <dbReference type="Proteomes" id="UP000000211"/>
    </source>
</evidence>
<dbReference type="InterPro" id="IPR036390">
    <property type="entry name" value="WH_DNA-bd_sf"/>
</dbReference>
<protein>
    <submittedName>
        <fullName evidence="5">Putative transcriptional regulator</fullName>
    </submittedName>
</protein>
<evidence type="ECO:0000313" key="5">
    <source>
        <dbReference type="EMBL" id="AFV77339.1"/>
    </source>
</evidence>
<dbReference type="PANTHER" id="PTHR33154:SF18">
    <property type="entry name" value="ARSENICAL RESISTANCE OPERON REPRESSOR"/>
    <property type="match status" value="1"/>
</dbReference>
<dbReference type="GO" id="GO:0003700">
    <property type="term" value="F:DNA-binding transcription factor activity"/>
    <property type="evidence" value="ECO:0007669"/>
    <property type="project" value="InterPro"/>
</dbReference>
<dbReference type="InterPro" id="IPR036388">
    <property type="entry name" value="WH-like_DNA-bd_sf"/>
</dbReference>
<gene>
    <name evidence="5" type="ORF">Theos_2352</name>
</gene>
<dbReference type="OrthoDB" id="9799175at2"/>
<dbReference type="CDD" id="cd00090">
    <property type="entry name" value="HTH_ARSR"/>
    <property type="match status" value="1"/>
</dbReference>
<feature type="domain" description="HTH arsR-type" evidence="4">
    <location>
        <begin position="11"/>
        <end position="112"/>
    </location>
</feature>
<dbReference type="GO" id="GO:0003677">
    <property type="term" value="F:DNA binding"/>
    <property type="evidence" value="ECO:0007669"/>
    <property type="project" value="UniProtKB-KW"/>
</dbReference>
<organism evidence="5 6">
    <name type="scientific">Thermus oshimai JL-2</name>
    <dbReference type="NCBI Taxonomy" id="751945"/>
    <lineage>
        <taxon>Bacteria</taxon>
        <taxon>Thermotogati</taxon>
        <taxon>Deinococcota</taxon>
        <taxon>Deinococci</taxon>
        <taxon>Thermales</taxon>
        <taxon>Thermaceae</taxon>
        <taxon>Thermus</taxon>
    </lineage>
</organism>
<evidence type="ECO:0000256" key="1">
    <source>
        <dbReference type="ARBA" id="ARBA00023015"/>
    </source>
</evidence>
<dbReference type="KEGG" id="tos:Theos_2352"/>
<dbReference type="EMBL" id="CP003250">
    <property type="protein sequence ID" value="AFV77339.1"/>
    <property type="molecule type" value="Genomic_DNA"/>
</dbReference>
<dbReference type="SUPFAM" id="SSF46785">
    <property type="entry name" value="Winged helix' DNA-binding domain"/>
    <property type="match status" value="1"/>
</dbReference>
<dbReference type="PANTHER" id="PTHR33154">
    <property type="entry name" value="TRANSCRIPTIONAL REGULATOR, ARSR FAMILY"/>
    <property type="match status" value="1"/>
</dbReference>
<geneLocation type="plasmid" evidence="5 6">
    <name>pTHEOS01</name>
</geneLocation>
<reference evidence="5 6" key="1">
    <citation type="journal article" date="2013" name="Genome Announc.">
        <title>Whole Genome Sequencing of Thermus oshimai JL-2 and Thermus thermophilus JL-18, Incomplete Denitrifiers from the United States Great Basin.</title>
        <authorList>
            <person name="Murugapiran S.K."/>
            <person name="Huntemann M."/>
            <person name="Wei C.L."/>
            <person name="Han J."/>
            <person name="Detter J.C."/>
            <person name="Han C.S."/>
            <person name="Erkkila T.H."/>
            <person name="Teshima H."/>
            <person name="Chen A."/>
            <person name="Kyrpides N."/>
            <person name="Mavrommatis K."/>
            <person name="Markowitz V."/>
            <person name="Szeto E."/>
            <person name="Ivanova N."/>
            <person name="Pagani I."/>
            <person name="Lam J."/>
            <person name="McDonald A.I."/>
            <person name="Dodsworth J.A."/>
            <person name="Pati A."/>
            <person name="Goodwin L."/>
            <person name="Peters L."/>
            <person name="Pitluck S."/>
            <person name="Woyke T."/>
            <person name="Hedlund B.P."/>
        </authorList>
    </citation>
    <scope>NUCLEOTIDE SEQUENCE</scope>
    <source>
        <strain evidence="5 6">JL-2</strain>
        <plasmid evidence="5">pTHEOS01</plasmid>
    </source>
</reference>
<dbReference type="Pfam" id="PF01022">
    <property type="entry name" value="HTH_5"/>
    <property type="match status" value="1"/>
</dbReference>
<evidence type="ECO:0000259" key="4">
    <source>
        <dbReference type="PROSITE" id="PS50987"/>
    </source>
</evidence>
<dbReference type="NCBIfam" id="NF033788">
    <property type="entry name" value="HTH_metalloreg"/>
    <property type="match status" value="1"/>
</dbReference>
<dbReference type="AlphaFoldDB" id="K7R8F8"/>
<dbReference type="PROSITE" id="PS50987">
    <property type="entry name" value="HTH_ARSR_2"/>
    <property type="match status" value="1"/>
</dbReference>
<name>K7R8F8_THEOS</name>
<evidence type="ECO:0000256" key="2">
    <source>
        <dbReference type="ARBA" id="ARBA00023125"/>
    </source>
</evidence>
<dbReference type="Proteomes" id="UP000000211">
    <property type="component" value="Plasmid pTHEOS01"/>
</dbReference>
<accession>K7R8F8</accession>
<sequence length="112" mass="12293">MAAPSLITELEPPQDLEEVVKVFKALSDPARLKILAYLASHESGPCCRLEEGVCACDLEAVTGLSQPTVSHHMKHLVSAGLVIREKRGRWMHYRIHPQGLAPVRAFLSRLGG</sequence>
<dbReference type="RefSeq" id="WP_015065336.1">
    <property type="nucleotide sequence ID" value="NC_019387.1"/>
</dbReference>
<evidence type="ECO:0000256" key="3">
    <source>
        <dbReference type="ARBA" id="ARBA00023163"/>
    </source>
</evidence>
<proteinExistence type="predicted"/>